<dbReference type="GO" id="GO:0071555">
    <property type="term" value="P:cell wall organization"/>
    <property type="evidence" value="ECO:0007669"/>
    <property type="project" value="UniProtKB-KW"/>
</dbReference>
<dbReference type="GO" id="GO:0008360">
    <property type="term" value="P:regulation of cell shape"/>
    <property type="evidence" value="ECO:0007669"/>
    <property type="project" value="UniProtKB-KW"/>
</dbReference>
<dbReference type="GO" id="GO:0051301">
    <property type="term" value="P:cell division"/>
    <property type="evidence" value="ECO:0007669"/>
    <property type="project" value="UniProtKB-KW"/>
</dbReference>
<dbReference type="UniPathway" id="UPA00219"/>
<dbReference type="InterPro" id="IPR051046">
    <property type="entry name" value="MurCDEF_CellWall_CoF430Synth"/>
</dbReference>
<evidence type="ECO:0000256" key="8">
    <source>
        <dbReference type="ARBA" id="ARBA00023306"/>
    </source>
</evidence>
<evidence type="ECO:0000256" key="2">
    <source>
        <dbReference type="ARBA" id="ARBA00022598"/>
    </source>
</evidence>
<dbReference type="EC" id="6.3.2.10" evidence="10 11"/>
<comment type="catalytic activity">
    <reaction evidence="10 11">
        <text>D-alanyl-D-alanine + UDP-N-acetyl-alpha-D-muramoyl-L-alanyl-gamma-D-glutamyl-meso-2,6-diaminopimelate + ATP = UDP-N-acetyl-alpha-D-muramoyl-L-alanyl-gamma-D-glutamyl-meso-2,6-diaminopimeloyl-D-alanyl-D-alanine + ADP + phosphate + H(+)</text>
        <dbReference type="Rhea" id="RHEA:28374"/>
        <dbReference type="ChEBI" id="CHEBI:15378"/>
        <dbReference type="ChEBI" id="CHEBI:30616"/>
        <dbReference type="ChEBI" id="CHEBI:43474"/>
        <dbReference type="ChEBI" id="CHEBI:57822"/>
        <dbReference type="ChEBI" id="CHEBI:61386"/>
        <dbReference type="ChEBI" id="CHEBI:83905"/>
        <dbReference type="ChEBI" id="CHEBI:456216"/>
        <dbReference type="EC" id="6.3.2.10"/>
    </reaction>
</comment>
<dbReference type="InterPro" id="IPR000713">
    <property type="entry name" value="Mur_ligase_N"/>
</dbReference>
<evidence type="ECO:0000259" key="13">
    <source>
        <dbReference type="Pfam" id="PF02875"/>
    </source>
</evidence>
<evidence type="ECO:0000256" key="5">
    <source>
        <dbReference type="ARBA" id="ARBA00022840"/>
    </source>
</evidence>
<comment type="caution">
    <text evidence="10">Lacks conserved residue(s) required for the propagation of feature annotation.</text>
</comment>
<dbReference type="AlphaFoldDB" id="A0A8J6NMY0"/>
<reference evidence="15 16" key="1">
    <citation type="submission" date="2020-08" db="EMBL/GenBank/DDBJ databases">
        <title>Bridging the membrane lipid divide: bacteria of the FCB group superphylum have the potential to synthesize archaeal ether lipids.</title>
        <authorList>
            <person name="Villanueva L."/>
            <person name="Von Meijenfeldt F.A.B."/>
            <person name="Westbye A.B."/>
            <person name="Yadav S."/>
            <person name="Hopmans E.C."/>
            <person name="Dutilh B.E."/>
            <person name="Sinninghe Damste J.S."/>
        </authorList>
    </citation>
    <scope>NUCLEOTIDE SEQUENCE [LARGE SCALE GENOMIC DNA]</scope>
    <source>
        <strain evidence="15">NIOZ-UU36</strain>
    </source>
</reference>
<evidence type="ECO:0000256" key="11">
    <source>
        <dbReference type="RuleBase" id="RU004136"/>
    </source>
</evidence>
<dbReference type="PANTHER" id="PTHR43024">
    <property type="entry name" value="UDP-N-ACETYLMURAMOYL-TRIPEPTIDE--D-ALANYL-D-ALANINE LIGASE"/>
    <property type="match status" value="1"/>
</dbReference>
<evidence type="ECO:0000256" key="6">
    <source>
        <dbReference type="ARBA" id="ARBA00022960"/>
    </source>
</evidence>
<dbReference type="InterPro" id="IPR004101">
    <property type="entry name" value="Mur_ligase_C"/>
</dbReference>
<dbReference type="SUPFAM" id="SSF63418">
    <property type="entry name" value="MurE/MurF N-terminal domain"/>
    <property type="match status" value="1"/>
</dbReference>
<organism evidence="15 16">
    <name type="scientific">Candidatus Desulfolinea nitratireducens</name>
    <dbReference type="NCBI Taxonomy" id="2841698"/>
    <lineage>
        <taxon>Bacteria</taxon>
        <taxon>Bacillati</taxon>
        <taxon>Chloroflexota</taxon>
        <taxon>Anaerolineae</taxon>
        <taxon>Anaerolineales</taxon>
        <taxon>Anaerolineales incertae sedis</taxon>
        <taxon>Candidatus Desulfolinea</taxon>
    </lineage>
</organism>
<evidence type="ECO:0000256" key="9">
    <source>
        <dbReference type="ARBA" id="ARBA00023316"/>
    </source>
</evidence>
<keyword evidence="8 10" id="KW-0131">Cell cycle</keyword>
<evidence type="ECO:0000313" key="16">
    <source>
        <dbReference type="Proteomes" id="UP000614469"/>
    </source>
</evidence>
<keyword evidence="6 10" id="KW-0133">Cell shape</keyword>
<evidence type="ECO:0000256" key="10">
    <source>
        <dbReference type="HAMAP-Rule" id="MF_02019"/>
    </source>
</evidence>
<evidence type="ECO:0000259" key="12">
    <source>
        <dbReference type="Pfam" id="PF01225"/>
    </source>
</evidence>
<dbReference type="Pfam" id="PF02875">
    <property type="entry name" value="Mur_ligase_C"/>
    <property type="match status" value="1"/>
</dbReference>
<proteinExistence type="inferred from homology"/>
<keyword evidence="1 10" id="KW-0963">Cytoplasm</keyword>
<feature type="domain" description="Mur ligase C-terminal" evidence="13">
    <location>
        <begin position="338"/>
        <end position="458"/>
    </location>
</feature>
<keyword evidence="4 10" id="KW-0547">Nucleotide-binding</keyword>
<dbReference type="InterPro" id="IPR013221">
    <property type="entry name" value="Mur_ligase_cen"/>
</dbReference>
<dbReference type="SUPFAM" id="SSF53244">
    <property type="entry name" value="MurD-like peptide ligases, peptide-binding domain"/>
    <property type="match status" value="1"/>
</dbReference>
<dbReference type="GO" id="GO:0005737">
    <property type="term" value="C:cytoplasm"/>
    <property type="evidence" value="ECO:0007669"/>
    <property type="project" value="UniProtKB-SubCell"/>
</dbReference>
<comment type="subcellular location">
    <subcellularLocation>
        <location evidence="10 11">Cytoplasm</location>
    </subcellularLocation>
</comment>
<comment type="similarity">
    <text evidence="10">Belongs to the MurCDEF family. MurF subfamily.</text>
</comment>
<dbReference type="Gene3D" id="3.40.1190.10">
    <property type="entry name" value="Mur-like, catalytic domain"/>
    <property type="match status" value="1"/>
</dbReference>
<sequence length="473" mass="51767">MLRIADILEALNQPRPQKATAAIPHAVIDSRLARAESLFIAIPGENVDGHDFVADAFSKGASFALIQHEIKGDFATLDLRSELSQTEMGELDAPLCLLVDNTIVALQEIARFWRSKLDLRVIGITGSVGKSTTKELAAQTLGRRYKTLKNFGNLNNEIGLPLTILGLRSDHERAILEMGFYVPGEIDFLCQIAKPQVGVVTNIGTVHAERAGSQEAIARGKAELVEALPPAPEGVAILNYDDIWVREMAKMTKARVFFYGLSSEADLWADQIEGLGLDGIRFRLHYKHETLHMHIPLIGRHSVHTALRTTAIGLTEGLTWQEIVSGMRDGRAQLRLVTARSKNGSVILDDTYNASPSSTLAALGLLDELDGHKVAVLGDMLELGQYEHQGHEMVGLRAAEVANTLLTLGKRAHIIADSARKAGMPQKAILEFEEIDSITEWLEKNLTNKHIVLIKGSRGLGMDRIVAALEAEK</sequence>
<dbReference type="Proteomes" id="UP000614469">
    <property type="component" value="Unassembled WGS sequence"/>
</dbReference>
<comment type="pathway">
    <text evidence="10 11">Cell wall biogenesis; peptidoglycan biosynthesis.</text>
</comment>
<keyword evidence="5 10" id="KW-0067">ATP-binding</keyword>
<gene>
    <name evidence="10 15" type="primary">murF</name>
    <name evidence="15" type="ORF">H8E29_12570</name>
</gene>
<dbReference type="InterPro" id="IPR036615">
    <property type="entry name" value="Mur_ligase_C_dom_sf"/>
</dbReference>
<evidence type="ECO:0000259" key="14">
    <source>
        <dbReference type="Pfam" id="PF08245"/>
    </source>
</evidence>
<comment type="function">
    <text evidence="10 11">Involved in cell wall formation. Catalyzes the final step in the synthesis of UDP-N-acetylmuramoyl-pentapeptide, the precursor of murein.</text>
</comment>
<evidence type="ECO:0000256" key="7">
    <source>
        <dbReference type="ARBA" id="ARBA00022984"/>
    </source>
</evidence>
<dbReference type="SUPFAM" id="SSF53623">
    <property type="entry name" value="MurD-like peptide ligases, catalytic domain"/>
    <property type="match status" value="1"/>
</dbReference>
<dbReference type="InterPro" id="IPR036565">
    <property type="entry name" value="Mur-like_cat_sf"/>
</dbReference>
<dbReference type="NCBIfam" id="TIGR01143">
    <property type="entry name" value="murF"/>
    <property type="match status" value="1"/>
</dbReference>
<dbReference type="PANTHER" id="PTHR43024:SF1">
    <property type="entry name" value="UDP-N-ACETYLMURAMOYL-TRIPEPTIDE--D-ALANYL-D-ALANINE LIGASE"/>
    <property type="match status" value="1"/>
</dbReference>
<dbReference type="GO" id="GO:0009252">
    <property type="term" value="P:peptidoglycan biosynthetic process"/>
    <property type="evidence" value="ECO:0007669"/>
    <property type="project" value="UniProtKB-UniRule"/>
</dbReference>
<dbReference type="Gene3D" id="3.90.190.20">
    <property type="entry name" value="Mur ligase, C-terminal domain"/>
    <property type="match status" value="1"/>
</dbReference>
<dbReference type="GO" id="GO:0005524">
    <property type="term" value="F:ATP binding"/>
    <property type="evidence" value="ECO:0007669"/>
    <property type="project" value="UniProtKB-UniRule"/>
</dbReference>
<name>A0A8J6NMY0_9CHLR</name>
<dbReference type="Pfam" id="PF01225">
    <property type="entry name" value="Mur_ligase"/>
    <property type="match status" value="1"/>
</dbReference>
<comment type="caution">
    <text evidence="15">The sequence shown here is derived from an EMBL/GenBank/DDBJ whole genome shotgun (WGS) entry which is preliminary data.</text>
</comment>
<evidence type="ECO:0000256" key="1">
    <source>
        <dbReference type="ARBA" id="ARBA00022490"/>
    </source>
</evidence>
<evidence type="ECO:0000256" key="4">
    <source>
        <dbReference type="ARBA" id="ARBA00022741"/>
    </source>
</evidence>
<dbReference type="EMBL" id="JACNJN010000139">
    <property type="protein sequence ID" value="MBC8336094.1"/>
    <property type="molecule type" value="Genomic_DNA"/>
</dbReference>
<dbReference type="Gene3D" id="3.40.1390.10">
    <property type="entry name" value="MurE/MurF, N-terminal domain"/>
    <property type="match status" value="1"/>
</dbReference>
<feature type="domain" description="Mur ligase N-terminal catalytic" evidence="12">
    <location>
        <begin position="28"/>
        <end position="70"/>
    </location>
</feature>
<dbReference type="GO" id="GO:0047480">
    <property type="term" value="F:UDP-N-acetylmuramoyl-tripeptide-D-alanyl-D-alanine ligase activity"/>
    <property type="evidence" value="ECO:0007669"/>
    <property type="project" value="UniProtKB-UniRule"/>
</dbReference>
<accession>A0A8J6NMY0</accession>
<protein>
    <recommendedName>
        <fullName evidence="10 11">UDP-N-acetylmuramoyl-tripeptide--D-alanyl-D-alanine ligase</fullName>
        <ecNumber evidence="10 11">6.3.2.10</ecNumber>
    </recommendedName>
    <alternativeName>
        <fullName evidence="10">D-alanyl-D-alanine-adding enzyme</fullName>
    </alternativeName>
</protein>
<evidence type="ECO:0000313" key="15">
    <source>
        <dbReference type="EMBL" id="MBC8336094.1"/>
    </source>
</evidence>
<dbReference type="HAMAP" id="MF_02019">
    <property type="entry name" value="MurF"/>
    <property type="match status" value="1"/>
</dbReference>
<dbReference type="InterPro" id="IPR005863">
    <property type="entry name" value="UDP-N-AcMur_synth"/>
</dbReference>
<keyword evidence="3 10" id="KW-0132">Cell division</keyword>
<keyword evidence="2 10" id="KW-0436">Ligase</keyword>
<keyword evidence="9 10" id="KW-0961">Cell wall biogenesis/degradation</keyword>
<dbReference type="Pfam" id="PF08245">
    <property type="entry name" value="Mur_ligase_M"/>
    <property type="match status" value="1"/>
</dbReference>
<feature type="domain" description="Mur ligase central" evidence="14">
    <location>
        <begin position="124"/>
        <end position="310"/>
    </location>
</feature>
<dbReference type="InterPro" id="IPR035911">
    <property type="entry name" value="MurE/MurF_N"/>
</dbReference>
<keyword evidence="7 10" id="KW-0573">Peptidoglycan synthesis</keyword>
<evidence type="ECO:0000256" key="3">
    <source>
        <dbReference type="ARBA" id="ARBA00022618"/>
    </source>
</evidence>